<dbReference type="Gene3D" id="3.10.180.10">
    <property type="entry name" value="2,3-Dihydroxybiphenyl 1,2-Dioxygenase, domain 1"/>
    <property type="match status" value="1"/>
</dbReference>
<dbReference type="RefSeq" id="WP_188394505.1">
    <property type="nucleotide sequence ID" value="NZ_BMCG01000001.1"/>
</dbReference>
<proteinExistence type="predicted"/>
<keyword evidence="3" id="KW-1185">Reference proteome</keyword>
<dbReference type="InterPro" id="IPR037523">
    <property type="entry name" value="VOC_core"/>
</dbReference>
<dbReference type="PANTHER" id="PTHR46142:SF3">
    <property type="entry name" value="F18B13.24 PROTEIN"/>
    <property type="match status" value="1"/>
</dbReference>
<reference evidence="2" key="2">
    <citation type="submission" date="2020-09" db="EMBL/GenBank/DDBJ databases">
        <authorList>
            <person name="Sun Q."/>
            <person name="Sedlacek I."/>
        </authorList>
    </citation>
    <scope>NUCLEOTIDE SEQUENCE</scope>
    <source>
        <strain evidence="2">CCM 7086</strain>
    </source>
</reference>
<evidence type="ECO:0000259" key="1">
    <source>
        <dbReference type="PROSITE" id="PS51819"/>
    </source>
</evidence>
<dbReference type="InterPro" id="IPR004360">
    <property type="entry name" value="Glyas_Fos-R_dOase_dom"/>
</dbReference>
<evidence type="ECO:0000313" key="2">
    <source>
        <dbReference type="EMBL" id="GGB98034.1"/>
    </source>
</evidence>
<dbReference type="AlphaFoldDB" id="A0A8J2UK08"/>
<dbReference type="InterPro" id="IPR029068">
    <property type="entry name" value="Glyas_Bleomycin-R_OHBP_Dase"/>
</dbReference>
<dbReference type="PROSITE" id="PS51819">
    <property type="entry name" value="VOC"/>
    <property type="match status" value="1"/>
</dbReference>
<sequence>MKLDHATVSTPHLETMRDFFCSIVGLSVGPRPPFSFEGHWLYHDGKAVIHLIKTNSDHPFTKQSSYIDHVAFRVENEVDWNALIARLEAGGIAYRTTTLPDGSERQLFVTPMSGVRIEFVTASIASR</sequence>
<reference evidence="2" key="1">
    <citation type="journal article" date="2014" name="Int. J. Syst. Evol. Microbiol.">
        <title>Complete genome sequence of Corynebacterium casei LMG S-19264T (=DSM 44701T), isolated from a smear-ripened cheese.</title>
        <authorList>
            <consortium name="US DOE Joint Genome Institute (JGI-PGF)"/>
            <person name="Walter F."/>
            <person name="Albersmeier A."/>
            <person name="Kalinowski J."/>
            <person name="Ruckert C."/>
        </authorList>
    </citation>
    <scope>NUCLEOTIDE SEQUENCE</scope>
    <source>
        <strain evidence="2">CCM 7086</strain>
    </source>
</reference>
<dbReference type="Proteomes" id="UP000620266">
    <property type="component" value="Unassembled WGS sequence"/>
</dbReference>
<gene>
    <name evidence="2" type="ORF">GCM10007205_04160</name>
</gene>
<dbReference type="PANTHER" id="PTHR46142">
    <property type="match status" value="1"/>
</dbReference>
<feature type="domain" description="VOC" evidence="1">
    <location>
        <begin position="2"/>
        <end position="122"/>
    </location>
</feature>
<name>A0A8J2UK08_9BURK</name>
<dbReference type="EMBL" id="BMCG01000001">
    <property type="protein sequence ID" value="GGB98034.1"/>
    <property type="molecule type" value="Genomic_DNA"/>
</dbReference>
<evidence type="ECO:0000313" key="3">
    <source>
        <dbReference type="Proteomes" id="UP000620266"/>
    </source>
</evidence>
<dbReference type="Pfam" id="PF00903">
    <property type="entry name" value="Glyoxalase"/>
    <property type="match status" value="1"/>
</dbReference>
<organism evidence="2 3">
    <name type="scientific">Oxalicibacterium flavum</name>
    <dbReference type="NCBI Taxonomy" id="179467"/>
    <lineage>
        <taxon>Bacteria</taxon>
        <taxon>Pseudomonadati</taxon>
        <taxon>Pseudomonadota</taxon>
        <taxon>Betaproteobacteria</taxon>
        <taxon>Burkholderiales</taxon>
        <taxon>Oxalobacteraceae</taxon>
        <taxon>Oxalicibacterium</taxon>
    </lineage>
</organism>
<dbReference type="SUPFAM" id="SSF54593">
    <property type="entry name" value="Glyoxalase/Bleomycin resistance protein/Dihydroxybiphenyl dioxygenase"/>
    <property type="match status" value="1"/>
</dbReference>
<accession>A0A8J2UK08</accession>
<comment type="caution">
    <text evidence="2">The sequence shown here is derived from an EMBL/GenBank/DDBJ whole genome shotgun (WGS) entry which is preliminary data.</text>
</comment>
<protein>
    <recommendedName>
        <fullName evidence="1">VOC domain-containing protein</fullName>
    </recommendedName>
</protein>